<dbReference type="Gene3D" id="3.40.50.880">
    <property type="match status" value="1"/>
</dbReference>
<organism evidence="4 5">
    <name type="scientific">Amphritea balenae</name>
    <dbReference type="NCBI Taxonomy" id="452629"/>
    <lineage>
        <taxon>Bacteria</taxon>
        <taxon>Pseudomonadati</taxon>
        <taxon>Pseudomonadota</taxon>
        <taxon>Gammaproteobacteria</taxon>
        <taxon>Oceanospirillales</taxon>
        <taxon>Oceanospirillaceae</taxon>
        <taxon>Amphritea</taxon>
    </lineage>
</organism>
<evidence type="ECO:0000259" key="3">
    <source>
        <dbReference type="PROSITE" id="PS01124"/>
    </source>
</evidence>
<evidence type="ECO:0000256" key="1">
    <source>
        <dbReference type="ARBA" id="ARBA00023015"/>
    </source>
</evidence>
<dbReference type="PROSITE" id="PS01124">
    <property type="entry name" value="HTH_ARAC_FAMILY_2"/>
    <property type="match status" value="1"/>
</dbReference>
<keyword evidence="5" id="KW-1185">Reference proteome</keyword>
<dbReference type="Pfam" id="PF01965">
    <property type="entry name" value="DJ-1_PfpI"/>
    <property type="match status" value="1"/>
</dbReference>
<dbReference type="Gene3D" id="1.10.10.60">
    <property type="entry name" value="Homeodomain-like"/>
    <property type="match status" value="1"/>
</dbReference>
<evidence type="ECO:0000256" key="2">
    <source>
        <dbReference type="ARBA" id="ARBA00023163"/>
    </source>
</evidence>
<dbReference type="InterPro" id="IPR009057">
    <property type="entry name" value="Homeodomain-like_sf"/>
</dbReference>
<sequence>MYQVLGLAFDGCQASGLTAPFDVFNVVNSIWRHQREEDSDLYHCSLVTATGEPLNCSNGMQMRADFSLDNAPKPDLILIPGIHHLNSHSLLNNLKQLGREQHWLQQQIDQGVTIAANCSGVFLLAETGALNSRSAATSWWLGGLFSKRYPDAVLNKDSLLVEDGRYYSTGSMSANIGVMLRIVEQQVGRQLAQSAAKTMLIDASQSFASPYLFMQEQSEHQDSLVLAVESQLQRDIAQKINLEELAAMHSVSVRTLSRRFKQANGIGLSDYLQRLRLEQTKLLLETTSLSIEQIVDRIGYSSQSSLRRLFQKELGMSPREYRTAKLS</sequence>
<dbReference type="RefSeq" id="WP_124926125.1">
    <property type="nucleotide sequence ID" value="NZ_BMOH01000004.1"/>
</dbReference>
<dbReference type="PANTHER" id="PTHR43130:SF3">
    <property type="entry name" value="HTH-TYPE TRANSCRIPTIONAL REGULATOR RV1931C"/>
    <property type="match status" value="1"/>
</dbReference>
<dbReference type="PANTHER" id="PTHR43130">
    <property type="entry name" value="ARAC-FAMILY TRANSCRIPTIONAL REGULATOR"/>
    <property type="match status" value="1"/>
</dbReference>
<dbReference type="CDD" id="cd03138">
    <property type="entry name" value="GATase1_AraC_2"/>
    <property type="match status" value="1"/>
</dbReference>
<dbReference type="InterPro" id="IPR002818">
    <property type="entry name" value="DJ-1/PfpI"/>
</dbReference>
<dbReference type="SUPFAM" id="SSF52317">
    <property type="entry name" value="Class I glutamine amidotransferase-like"/>
    <property type="match status" value="1"/>
</dbReference>
<gene>
    <name evidence="4" type="ORF">EHS89_10595</name>
</gene>
<dbReference type="Proteomes" id="UP000267535">
    <property type="component" value="Unassembled WGS sequence"/>
</dbReference>
<proteinExistence type="predicted"/>
<dbReference type="InterPro" id="IPR018060">
    <property type="entry name" value="HTH_AraC"/>
</dbReference>
<reference evidence="4 5" key="1">
    <citation type="submission" date="2018-11" db="EMBL/GenBank/DDBJ databases">
        <title>The draft genome sequence of Amphritea balenae JAMM 1525T.</title>
        <authorList>
            <person name="Fang Z."/>
            <person name="Zhang Y."/>
            <person name="Han X."/>
        </authorList>
    </citation>
    <scope>NUCLEOTIDE SEQUENCE [LARGE SCALE GENOMIC DNA]</scope>
    <source>
        <strain evidence="4 5">JAMM 1525</strain>
    </source>
</reference>
<name>A0A3P1SQ76_9GAMM</name>
<comment type="caution">
    <text evidence="4">The sequence shown here is derived from an EMBL/GenBank/DDBJ whole genome shotgun (WGS) entry which is preliminary data.</text>
</comment>
<protein>
    <submittedName>
        <fullName evidence="4">Helix-turn-helix domain-containing protein</fullName>
    </submittedName>
</protein>
<dbReference type="SMART" id="SM00342">
    <property type="entry name" value="HTH_ARAC"/>
    <property type="match status" value="1"/>
</dbReference>
<dbReference type="AlphaFoldDB" id="A0A3P1SQ76"/>
<dbReference type="SUPFAM" id="SSF46689">
    <property type="entry name" value="Homeodomain-like"/>
    <property type="match status" value="2"/>
</dbReference>
<dbReference type="EMBL" id="RQXV01000005">
    <property type="protein sequence ID" value="RRC99287.1"/>
    <property type="molecule type" value="Genomic_DNA"/>
</dbReference>
<dbReference type="Pfam" id="PF12833">
    <property type="entry name" value="HTH_18"/>
    <property type="match status" value="1"/>
</dbReference>
<keyword evidence="2" id="KW-0804">Transcription</keyword>
<dbReference type="GO" id="GO:0043565">
    <property type="term" value="F:sequence-specific DNA binding"/>
    <property type="evidence" value="ECO:0007669"/>
    <property type="project" value="InterPro"/>
</dbReference>
<dbReference type="InterPro" id="IPR052158">
    <property type="entry name" value="INH-QAR"/>
</dbReference>
<accession>A0A3P1SQ76</accession>
<dbReference type="OrthoDB" id="9803764at2"/>
<keyword evidence="1" id="KW-0805">Transcription regulation</keyword>
<evidence type="ECO:0000313" key="4">
    <source>
        <dbReference type="EMBL" id="RRC99287.1"/>
    </source>
</evidence>
<dbReference type="GO" id="GO:0003700">
    <property type="term" value="F:DNA-binding transcription factor activity"/>
    <property type="evidence" value="ECO:0007669"/>
    <property type="project" value="InterPro"/>
</dbReference>
<dbReference type="InterPro" id="IPR029062">
    <property type="entry name" value="Class_I_gatase-like"/>
</dbReference>
<evidence type="ECO:0000313" key="5">
    <source>
        <dbReference type="Proteomes" id="UP000267535"/>
    </source>
</evidence>
<feature type="domain" description="HTH araC/xylS-type" evidence="3">
    <location>
        <begin position="222"/>
        <end position="324"/>
    </location>
</feature>